<feature type="transmembrane region" description="Helical" evidence="7">
    <location>
        <begin position="183"/>
        <end position="208"/>
    </location>
</feature>
<keyword evidence="6 7" id="KW-0472">Membrane</keyword>
<dbReference type="SUPFAM" id="SSF161098">
    <property type="entry name" value="MetI-like"/>
    <property type="match status" value="1"/>
</dbReference>
<keyword evidence="2 7" id="KW-0813">Transport</keyword>
<keyword evidence="5 7" id="KW-1133">Transmembrane helix</keyword>
<dbReference type="Pfam" id="PF00528">
    <property type="entry name" value="BPD_transp_1"/>
    <property type="match status" value="1"/>
</dbReference>
<keyword evidence="10" id="KW-1185">Reference proteome</keyword>
<evidence type="ECO:0000256" key="3">
    <source>
        <dbReference type="ARBA" id="ARBA00022475"/>
    </source>
</evidence>
<protein>
    <submittedName>
        <fullName evidence="9">Carbohydrate ABC transporter permease</fullName>
    </submittedName>
</protein>
<dbReference type="InterPro" id="IPR035906">
    <property type="entry name" value="MetI-like_sf"/>
</dbReference>
<comment type="similarity">
    <text evidence="7">Belongs to the binding-protein-dependent transport system permease family.</text>
</comment>
<comment type="subcellular location">
    <subcellularLocation>
        <location evidence="1 7">Cell membrane</location>
        <topology evidence="1 7">Multi-pass membrane protein</topology>
    </subcellularLocation>
</comment>
<evidence type="ECO:0000256" key="4">
    <source>
        <dbReference type="ARBA" id="ARBA00022692"/>
    </source>
</evidence>
<sequence length="296" mass="32693">MAGKNKFFKIFVNIIMTVLSCACILPFILLIMASITDETTLTLNGYSFFPARFSFTAYQYLFSAAGKILKAYGMTFLVTLLGTSLNVFLTLSLGYMLSKKDLPGRGFLSFFIFFTMLFNGGMVASYIIWGNVMKIGDTIFALIFPNLMLGAYSVILARTYFTSNIPDGIIEAARIDSCSELGIMFRIVAPLSKPMVATLGLLAGLGYWNDWINGLYYLVRRTDLYTIQNVLNTMMANADFLTNNSNVAALRESNLSVPTSGVRMGIAVIAVIPILIIYPFFQKYFVKGIVIGGIKG</sequence>
<dbReference type="PANTHER" id="PTHR43744">
    <property type="entry name" value="ABC TRANSPORTER PERMEASE PROTEIN MG189-RELATED-RELATED"/>
    <property type="match status" value="1"/>
</dbReference>
<dbReference type="AlphaFoldDB" id="A0A3E3HXG6"/>
<evidence type="ECO:0000256" key="1">
    <source>
        <dbReference type="ARBA" id="ARBA00004651"/>
    </source>
</evidence>
<feature type="transmembrane region" description="Helical" evidence="7">
    <location>
        <begin position="71"/>
        <end position="95"/>
    </location>
</feature>
<dbReference type="PROSITE" id="PS51257">
    <property type="entry name" value="PROKAR_LIPOPROTEIN"/>
    <property type="match status" value="1"/>
</dbReference>
<feature type="transmembrane region" description="Helical" evidence="7">
    <location>
        <begin position="107"/>
        <end position="129"/>
    </location>
</feature>
<accession>A0A3E3HXG6</accession>
<feature type="transmembrane region" description="Helical" evidence="7">
    <location>
        <begin position="261"/>
        <end position="281"/>
    </location>
</feature>
<dbReference type="Proteomes" id="UP000260812">
    <property type="component" value="Unassembled WGS sequence"/>
</dbReference>
<dbReference type="GeneID" id="97989806"/>
<proteinExistence type="inferred from homology"/>
<dbReference type="GO" id="GO:0005886">
    <property type="term" value="C:plasma membrane"/>
    <property type="evidence" value="ECO:0007669"/>
    <property type="project" value="UniProtKB-SubCell"/>
</dbReference>
<dbReference type="RefSeq" id="WP_035322820.1">
    <property type="nucleotide sequence ID" value="NZ_JBKVLI010000002.1"/>
</dbReference>
<feature type="transmembrane region" description="Helical" evidence="7">
    <location>
        <begin position="135"/>
        <end position="155"/>
    </location>
</feature>
<dbReference type="GO" id="GO:0055085">
    <property type="term" value="P:transmembrane transport"/>
    <property type="evidence" value="ECO:0007669"/>
    <property type="project" value="InterPro"/>
</dbReference>
<dbReference type="InterPro" id="IPR000515">
    <property type="entry name" value="MetI-like"/>
</dbReference>
<dbReference type="PANTHER" id="PTHR43744:SF9">
    <property type="entry name" value="POLYGALACTURONAN_RHAMNOGALACTURONAN TRANSPORT SYSTEM PERMEASE PROTEIN YTCP"/>
    <property type="match status" value="1"/>
</dbReference>
<comment type="caution">
    <text evidence="9">The sequence shown here is derived from an EMBL/GenBank/DDBJ whole genome shotgun (WGS) entry which is preliminary data.</text>
</comment>
<keyword evidence="4 7" id="KW-0812">Transmembrane</keyword>
<evidence type="ECO:0000259" key="8">
    <source>
        <dbReference type="PROSITE" id="PS50928"/>
    </source>
</evidence>
<gene>
    <name evidence="9" type="ORF">DXC51_23855</name>
</gene>
<feature type="transmembrane region" description="Helical" evidence="7">
    <location>
        <begin position="12"/>
        <end position="35"/>
    </location>
</feature>
<reference evidence="9" key="1">
    <citation type="submission" date="2018-08" db="EMBL/GenBank/DDBJ databases">
        <title>A genome reference for cultivated species of the human gut microbiota.</title>
        <authorList>
            <person name="Zou Y."/>
            <person name="Xue W."/>
            <person name="Luo G."/>
        </authorList>
    </citation>
    <scope>NUCLEOTIDE SEQUENCE [LARGE SCALE GENOMIC DNA]</scope>
    <source>
        <strain evidence="9">TF05-5AC</strain>
    </source>
</reference>
<organism evidence="9 10">
    <name type="scientific">Eisenbergiella massiliensis</name>
    <dbReference type="NCBI Taxonomy" id="1720294"/>
    <lineage>
        <taxon>Bacteria</taxon>
        <taxon>Bacillati</taxon>
        <taxon>Bacillota</taxon>
        <taxon>Clostridia</taxon>
        <taxon>Lachnospirales</taxon>
        <taxon>Lachnospiraceae</taxon>
        <taxon>Eisenbergiella</taxon>
    </lineage>
</organism>
<evidence type="ECO:0000256" key="2">
    <source>
        <dbReference type="ARBA" id="ARBA00022448"/>
    </source>
</evidence>
<evidence type="ECO:0000256" key="6">
    <source>
        <dbReference type="ARBA" id="ARBA00023136"/>
    </source>
</evidence>
<name>A0A3E3HXG6_9FIRM</name>
<evidence type="ECO:0000313" key="9">
    <source>
        <dbReference type="EMBL" id="RGE56528.1"/>
    </source>
</evidence>
<keyword evidence="3" id="KW-1003">Cell membrane</keyword>
<dbReference type="PROSITE" id="PS50928">
    <property type="entry name" value="ABC_TM1"/>
    <property type="match status" value="1"/>
</dbReference>
<evidence type="ECO:0000313" key="10">
    <source>
        <dbReference type="Proteomes" id="UP000260812"/>
    </source>
</evidence>
<evidence type="ECO:0000256" key="7">
    <source>
        <dbReference type="RuleBase" id="RU363032"/>
    </source>
</evidence>
<dbReference type="CDD" id="cd06261">
    <property type="entry name" value="TM_PBP2"/>
    <property type="match status" value="1"/>
</dbReference>
<dbReference type="EMBL" id="QVLV01000024">
    <property type="protein sequence ID" value="RGE56528.1"/>
    <property type="molecule type" value="Genomic_DNA"/>
</dbReference>
<evidence type="ECO:0000256" key="5">
    <source>
        <dbReference type="ARBA" id="ARBA00022989"/>
    </source>
</evidence>
<feature type="domain" description="ABC transmembrane type-1" evidence="8">
    <location>
        <begin position="72"/>
        <end position="281"/>
    </location>
</feature>
<dbReference type="Gene3D" id="1.10.3720.10">
    <property type="entry name" value="MetI-like"/>
    <property type="match status" value="1"/>
</dbReference>